<evidence type="ECO:0000313" key="2">
    <source>
        <dbReference type="EMBL" id="GAA0659909.1"/>
    </source>
</evidence>
<comment type="caution">
    <text evidence="2">The sequence shown here is derived from an EMBL/GenBank/DDBJ whole genome shotgun (WGS) entry which is preliminary data.</text>
</comment>
<evidence type="ECO:0000256" key="1">
    <source>
        <dbReference type="SAM" id="Phobius"/>
    </source>
</evidence>
<protein>
    <submittedName>
        <fullName evidence="2">Uncharacterized protein</fullName>
    </submittedName>
</protein>
<feature type="transmembrane region" description="Helical" evidence="1">
    <location>
        <begin position="51"/>
        <end position="75"/>
    </location>
</feature>
<gene>
    <name evidence="2" type="ORF">GCM10009019_25660</name>
</gene>
<accession>A0AAV3T3G4</accession>
<name>A0AAV3T3G4_9EURY</name>
<dbReference type="EMBL" id="BAAADU010000002">
    <property type="protein sequence ID" value="GAA0659909.1"/>
    <property type="molecule type" value="Genomic_DNA"/>
</dbReference>
<evidence type="ECO:0000313" key="3">
    <source>
        <dbReference type="Proteomes" id="UP001500194"/>
    </source>
</evidence>
<sequence>MPSLDSVRTRWSELTAFDSTGVAVVVAVLTGALTFVVALGALSVLERVVSYSSLLGVATTIVSFVCSYAAVCYAATSVMEKRRG</sequence>
<reference evidence="2 3" key="1">
    <citation type="journal article" date="2019" name="Int. J. Syst. Evol. Microbiol.">
        <title>The Global Catalogue of Microorganisms (GCM) 10K type strain sequencing project: providing services to taxonomists for standard genome sequencing and annotation.</title>
        <authorList>
            <consortium name="The Broad Institute Genomics Platform"/>
            <consortium name="The Broad Institute Genome Sequencing Center for Infectious Disease"/>
            <person name="Wu L."/>
            <person name="Ma J."/>
        </authorList>
    </citation>
    <scope>NUCLEOTIDE SEQUENCE [LARGE SCALE GENOMIC DNA]</scope>
    <source>
        <strain evidence="2 3">JCM 16327</strain>
    </source>
</reference>
<dbReference type="GeneID" id="68572747"/>
<keyword evidence="3" id="KW-1185">Reference proteome</keyword>
<dbReference type="Proteomes" id="UP001500194">
    <property type="component" value="Unassembled WGS sequence"/>
</dbReference>
<dbReference type="AlphaFoldDB" id="A0AAV3T3G4"/>
<proteinExistence type="predicted"/>
<organism evidence="2 3">
    <name type="scientific">Salarchaeum japonicum</name>
    <dbReference type="NCBI Taxonomy" id="555573"/>
    <lineage>
        <taxon>Archaea</taxon>
        <taxon>Methanobacteriati</taxon>
        <taxon>Methanobacteriota</taxon>
        <taxon>Stenosarchaea group</taxon>
        <taxon>Halobacteria</taxon>
        <taxon>Halobacteriales</taxon>
        <taxon>Halobacteriaceae</taxon>
    </lineage>
</organism>
<keyword evidence="1" id="KW-0812">Transmembrane</keyword>
<keyword evidence="1" id="KW-1133">Transmembrane helix</keyword>
<keyword evidence="1" id="KW-0472">Membrane</keyword>
<feature type="transmembrane region" description="Helical" evidence="1">
    <location>
        <begin position="21"/>
        <end position="45"/>
    </location>
</feature>
<dbReference type="RefSeq" id="WP_227262133.1">
    <property type="nucleotide sequence ID" value="NZ_BAAADU010000002.1"/>
</dbReference>